<evidence type="ECO:0000256" key="5">
    <source>
        <dbReference type="ARBA" id="ARBA00023315"/>
    </source>
</evidence>
<keyword evidence="6" id="KW-0472">Membrane</keyword>
<keyword evidence="9" id="KW-1185">Reference proteome</keyword>
<evidence type="ECO:0000313" key="8">
    <source>
        <dbReference type="EMBL" id="SLN34618.1"/>
    </source>
</evidence>
<dbReference type="SMART" id="SM00563">
    <property type="entry name" value="PlsC"/>
    <property type="match status" value="1"/>
</dbReference>
<dbReference type="Pfam" id="PF01553">
    <property type="entry name" value="Acyltransferase"/>
    <property type="match status" value="1"/>
</dbReference>
<dbReference type="EMBL" id="FWFX01000004">
    <property type="protein sequence ID" value="SLN34618.1"/>
    <property type="molecule type" value="Genomic_DNA"/>
</dbReference>
<evidence type="ECO:0000256" key="4">
    <source>
        <dbReference type="ARBA" id="ARBA00023098"/>
    </source>
</evidence>
<reference evidence="8 9" key="1">
    <citation type="submission" date="2017-03" db="EMBL/GenBank/DDBJ databases">
        <authorList>
            <person name="Afonso C.L."/>
            <person name="Miller P.J."/>
            <person name="Scott M.A."/>
            <person name="Spackman E."/>
            <person name="Goraichik I."/>
            <person name="Dimitrov K.M."/>
            <person name="Suarez D.L."/>
            <person name="Swayne D.E."/>
        </authorList>
    </citation>
    <scope>NUCLEOTIDE SEQUENCE [LARGE SCALE GENOMIC DNA]</scope>
    <source>
        <strain evidence="8 9">CECT 7450</strain>
    </source>
</reference>
<gene>
    <name evidence="8" type="ORF">ROA7450_01580</name>
</gene>
<dbReference type="CDD" id="cd07989">
    <property type="entry name" value="LPLAT_AGPAT-like"/>
    <property type="match status" value="1"/>
</dbReference>
<dbReference type="PANTHER" id="PTHR10434:SF64">
    <property type="entry name" value="1-ACYL-SN-GLYCEROL-3-PHOSPHATE ACYLTRANSFERASE-RELATED"/>
    <property type="match status" value="1"/>
</dbReference>
<protein>
    <submittedName>
        <fullName evidence="8">Acyltransferase</fullName>
    </submittedName>
</protein>
<sequence>MNLTWKADDEPILKPITFMGWVRVVLRGGIFALILVLGAMISFCIQLIERPLSGGNRPISPYLTQWVALSFFKILGMRHEVVGESMKHPGAVVANHASWFDIYTLNARKRIYFVSKSEVAKWPGIGFLARMVGTVFIARDPKQAKIQQEVFETRLLSGHKLLFFPEGTSSDGLRVLPFKPTLFQAFFAGNLREKLHIQPVSVIYNAPEGEDPRLYAWFGDMEFGSHFLSILATPKHGSVRVVYHSPLKVSAFSDRKALAKVAETAVRSGMPEERQIGAGG</sequence>
<dbReference type="GO" id="GO:0003841">
    <property type="term" value="F:1-acylglycerol-3-phosphate O-acyltransferase activity"/>
    <property type="evidence" value="ECO:0007669"/>
    <property type="project" value="TreeGrafter"/>
</dbReference>
<organism evidence="8 9">
    <name type="scientific">Roseovarius albus</name>
    <dbReference type="NCBI Taxonomy" id="1247867"/>
    <lineage>
        <taxon>Bacteria</taxon>
        <taxon>Pseudomonadati</taxon>
        <taxon>Pseudomonadota</taxon>
        <taxon>Alphaproteobacteria</taxon>
        <taxon>Rhodobacterales</taxon>
        <taxon>Roseobacteraceae</taxon>
        <taxon>Roseovarius</taxon>
    </lineage>
</organism>
<dbReference type="RefSeq" id="WP_370738204.1">
    <property type="nucleotide sequence ID" value="NZ_FWFX01000004.1"/>
</dbReference>
<feature type="transmembrane region" description="Helical" evidence="6">
    <location>
        <begin position="24"/>
        <end position="48"/>
    </location>
</feature>
<keyword evidence="6" id="KW-1133">Transmembrane helix</keyword>
<evidence type="ECO:0000259" key="7">
    <source>
        <dbReference type="SMART" id="SM00563"/>
    </source>
</evidence>
<accession>A0A1X6YY20</accession>
<feature type="domain" description="Phospholipid/glycerol acyltransferase" evidence="7">
    <location>
        <begin position="90"/>
        <end position="205"/>
    </location>
</feature>
<evidence type="ECO:0000256" key="1">
    <source>
        <dbReference type="ARBA" id="ARBA00005189"/>
    </source>
</evidence>
<dbReference type="GO" id="GO:0006654">
    <property type="term" value="P:phosphatidic acid biosynthetic process"/>
    <property type="evidence" value="ECO:0007669"/>
    <property type="project" value="TreeGrafter"/>
</dbReference>
<evidence type="ECO:0000313" key="9">
    <source>
        <dbReference type="Proteomes" id="UP000193061"/>
    </source>
</evidence>
<keyword evidence="6" id="KW-0812">Transmembrane</keyword>
<dbReference type="Proteomes" id="UP000193061">
    <property type="component" value="Unassembled WGS sequence"/>
</dbReference>
<dbReference type="PANTHER" id="PTHR10434">
    <property type="entry name" value="1-ACYL-SN-GLYCEROL-3-PHOSPHATE ACYLTRANSFERASE"/>
    <property type="match status" value="1"/>
</dbReference>
<keyword evidence="2" id="KW-0444">Lipid biosynthesis</keyword>
<keyword evidence="4" id="KW-0443">Lipid metabolism</keyword>
<dbReference type="SUPFAM" id="SSF69593">
    <property type="entry name" value="Glycerol-3-phosphate (1)-acyltransferase"/>
    <property type="match status" value="1"/>
</dbReference>
<keyword evidence="3 8" id="KW-0808">Transferase</keyword>
<comment type="pathway">
    <text evidence="1">Lipid metabolism.</text>
</comment>
<keyword evidence="5 8" id="KW-0012">Acyltransferase</keyword>
<dbReference type="InterPro" id="IPR002123">
    <property type="entry name" value="Plipid/glycerol_acylTrfase"/>
</dbReference>
<evidence type="ECO:0000256" key="6">
    <source>
        <dbReference type="SAM" id="Phobius"/>
    </source>
</evidence>
<dbReference type="AlphaFoldDB" id="A0A1X6YY20"/>
<name>A0A1X6YY20_9RHOB</name>
<evidence type="ECO:0000256" key="3">
    <source>
        <dbReference type="ARBA" id="ARBA00022679"/>
    </source>
</evidence>
<proteinExistence type="predicted"/>
<evidence type="ECO:0000256" key="2">
    <source>
        <dbReference type="ARBA" id="ARBA00022516"/>
    </source>
</evidence>